<accession>A0A084ER48</accession>
<comment type="similarity">
    <text evidence="1 2">Belongs to the universal stress protein A family.</text>
</comment>
<sequence length="145" mass="15504">MSYATIVAAVDVNAPDLARAAIAGAADVAGHQGVVHLLYVRYYLPTRYSELLDGSFDEHEERDALAAMKTWASEAGLAPDRTHFLTRRGRVRDEVLSEAARLKADLVVIGSHQPSLTSKLLGSNASAIIHQSPVSVLVVRTQAAG</sequence>
<dbReference type="PATRIC" id="fig|13690.10.peg.1202"/>
<evidence type="ECO:0000313" key="7">
    <source>
        <dbReference type="Proteomes" id="UP000280708"/>
    </source>
</evidence>
<comment type="subcellular location">
    <subcellularLocation>
        <location evidence="2">Cytoplasm</location>
    </subcellularLocation>
</comment>
<dbReference type="PANTHER" id="PTHR46268">
    <property type="entry name" value="STRESS RESPONSE PROTEIN NHAX"/>
    <property type="match status" value="1"/>
</dbReference>
<evidence type="ECO:0000313" key="5">
    <source>
        <dbReference type="EMBL" id="KEZ20440.1"/>
    </source>
</evidence>
<dbReference type="GO" id="GO:0005737">
    <property type="term" value="C:cytoplasm"/>
    <property type="evidence" value="ECO:0007669"/>
    <property type="project" value="UniProtKB-SubCell"/>
</dbReference>
<dbReference type="CDD" id="cd00293">
    <property type="entry name" value="USP-like"/>
    <property type="match status" value="1"/>
</dbReference>
<dbReference type="Pfam" id="PF00582">
    <property type="entry name" value="Usp"/>
    <property type="match status" value="1"/>
</dbReference>
<dbReference type="PANTHER" id="PTHR46268:SF6">
    <property type="entry name" value="UNIVERSAL STRESS PROTEIN UP12"/>
    <property type="match status" value="1"/>
</dbReference>
<evidence type="ECO:0000256" key="1">
    <source>
        <dbReference type="ARBA" id="ARBA00008791"/>
    </source>
</evidence>
<protein>
    <recommendedName>
        <fullName evidence="2">Universal stress protein</fullName>
    </recommendedName>
</protein>
<dbReference type="PIRSF" id="PIRSF006276">
    <property type="entry name" value="UspA"/>
    <property type="match status" value="1"/>
</dbReference>
<dbReference type="Proteomes" id="UP000280708">
    <property type="component" value="Chromosome"/>
</dbReference>
<gene>
    <name evidence="5" type="ORF">CP98_01164</name>
    <name evidence="4" type="ORF">EBF16_04660</name>
</gene>
<reference evidence="4 7" key="2">
    <citation type="submission" date="2018-10" db="EMBL/GenBank/DDBJ databases">
        <title>Characterization and genome analysis of a novel bacterium Sphingobium yanoikuyae SJTF8 capable of degrading PAHs.</title>
        <authorList>
            <person name="Yin C."/>
            <person name="Xiong W."/>
            <person name="Liang R."/>
        </authorList>
    </citation>
    <scope>NUCLEOTIDE SEQUENCE [LARGE SCALE GENOMIC DNA]</scope>
    <source>
        <strain evidence="4 7">SJTF8</strain>
    </source>
</reference>
<dbReference type="STRING" id="13690.AX777_12620"/>
<dbReference type="SUPFAM" id="SSF52402">
    <property type="entry name" value="Adenine nucleotide alpha hydrolases-like"/>
    <property type="match status" value="1"/>
</dbReference>
<dbReference type="Gene3D" id="3.40.50.620">
    <property type="entry name" value="HUPs"/>
    <property type="match status" value="1"/>
</dbReference>
<dbReference type="EMBL" id="CP033230">
    <property type="protein sequence ID" value="AYO76294.1"/>
    <property type="molecule type" value="Genomic_DNA"/>
</dbReference>
<evidence type="ECO:0000256" key="2">
    <source>
        <dbReference type="PIRNR" id="PIRNR006276"/>
    </source>
</evidence>
<dbReference type="eggNOG" id="COG0589">
    <property type="taxonomic scope" value="Bacteria"/>
</dbReference>
<evidence type="ECO:0000259" key="3">
    <source>
        <dbReference type="Pfam" id="PF00582"/>
    </source>
</evidence>
<dbReference type="InterPro" id="IPR006016">
    <property type="entry name" value="UspA"/>
</dbReference>
<reference evidence="5 6" key="1">
    <citation type="submission" date="2014-03" db="EMBL/GenBank/DDBJ databases">
        <title>Genome sequence of Sphingobium yanoikuyae B1.</title>
        <authorList>
            <person name="Gan H.M."/>
            <person name="Gan H.Y."/>
            <person name="Savka M.A."/>
        </authorList>
    </citation>
    <scope>NUCLEOTIDE SEQUENCE [LARGE SCALE GENOMIC DNA]</scope>
    <source>
        <strain evidence="5 6">B1</strain>
    </source>
</reference>
<feature type="domain" description="UspA" evidence="3">
    <location>
        <begin position="3"/>
        <end position="140"/>
    </location>
</feature>
<dbReference type="RefSeq" id="WP_010337396.1">
    <property type="nucleotide sequence ID" value="NZ_CP033230.1"/>
</dbReference>
<dbReference type="InterPro" id="IPR006015">
    <property type="entry name" value="Universal_stress_UspA"/>
</dbReference>
<keyword evidence="2" id="KW-0963">Cytoplasm</keyword>
<name>A0A084ER48_SPHYA</name>
<dbReference type="PRINTS" id="PR01438">
    <property type="entry name" value="UNVRSLSTRESS"/>
</dbReference>
<organism evidence="5 6">
    <name type="scientific">Sphingobium yanoikuyae</name>
    <name type="common">Sphingomonas yanoikuyae</name>
    <dbReference type="NCBI Taxonomy" id="13690"/>
    <lineage>
        <taxon>Bacteria</taxon>
        <taxon>Pseudomonadati</taxon>
        <taxon>Pseudomonadota</taxon>
        <taxon>Alphaproteobacteria</taxon>
        <taxon>Sphingomonadales</taxon>
        <taxon>Sphingomonadaceae</taxon>
        <taxon>Sphingobium</taxon>
    </lineage>
</organism>
<dbReference type="AlphaFoldDB" id="A0A084ER48"/>
<evidence type="ECO:0000313" key="4">
    <source>
        <dbReference type="EMBL" id="AYO76294.1"/>
    </source>
</evidence>
<dbReference type="InterPro" id="IPR014729">
    <property type="entry name" value="Rossmann-like_a/b/a_fold"/>
</dbReference>
<dbReference type="EMBL" id="JGVR01000004">
    <property type="protein sequence ID" value="KEZ20440.1"/>
    <property type="molecule type" value="Genomic_DNA"/>
</dbReference>
<dbReference type="Proteomes" id="UP000028534">
    <property type="component" value="Unassembled WGS sequence"/>
</dbReference>
<evidence type="ECO:0000313" key="6">
    <source>
        <dbReference type="Proteomes" id="UP000028534"/>
    </source>
</evidence>
<proteinExistence type="inferred from homology"/>